<organism evidence="6 7">
    <name type="scientific">Gigaspora margarita</name>
    <dbReference type="NCBI Taxonomy" id="4874"/>
    <lineage>
        <taxon>Eukaryota</taxon>
        <taxon>Fungi</taxon>
        <taxon>Fungi incertae sedis</taxon>
        <taxon>Mucoromycota</taxon>
        <taxon>Glomeromycotina</taxon>
        <taxon>Glomeromycetes</taxon>
        <taxon>Diversisporales</taxon>
        <taxon>Gigasporaceae</taxon>
        <taxon>Gigaspora</taxon>
    </lineage>
</organism>
<keyword evidence="7" id="KW-1185">Reference proteome</keyword>
<feature type="compositionally biased region" description="Low complexity" evidence="4">
    <location>
        <begin position="8"/>
        <end position="27"/>
    </location>
</feature>
<dbReference type="Gene3D" id="6.10.140.1900">
    <property type="match status" value="1"/>
</dbReference>
<evidence type="ECO:0000256" key="2">
    <source>
        <dbReference type="ARBA" id="ARBA00023006"/>
    </source>
</evidence>
<feature type="domain" description="Autophagy-related protein 13 N-terminal" evidence="5">
    <location>
        <begin position="58"/>
        <end position="304"/>
    </location>
</feature>
<sequence>MYDMHRTPSNSSSQYSASPPYYAANQPPITPNPPRQTRADQIVQIRRLTEAYDLIFSKNFYTKVTQVVTHARLIQYDSQISGRGPQNANIVLPSRQPIHPRRPNKWFNLELWDSDVYKDGLKSWRQASQVSTGTVLLPMIIEFFLDVSDLNQNQILFVTDEILRRQKVDLHKMGGSNENNKSSKNIVLESWQLTLSHPLPDPLPELPVVYKKSIAFFRTLYAYVRLLPAYRLYRRIRKKKLSSALKIGYRFVLPTSRFHDDIGIDVPIIEGESRPTSADYKFNSIDTPLGVLSLKVNYRTNCEFHVDDSSEVLIDMDENYFTPTLANYYQPEEQGQREEQRQQEKSERRKSVPTSLKTPPPGFPHPGSSPKHTNNQLNVDIPPIRTLSPSRSNPEMKEHNSSLTFPKFYNPSSSTNLGSNFSRRGSHTLEPIMQREYSSFYSPTGPNVTLVKPFKSPSLSSSPVNHDMMPPSPTLLDRMSTLHLHRSPSQLSFQQRGTPTMSSSVKSTSSAGSLPKFSSSFTSFTNRFDKTTGSTTRERDGSFSSRRRSTNRSDGSTSDRGSLNSSFFTLDPEDDVGEFVRMCERREPLKMFSKSPTDSDDADGTTRNLSGSVYRTQLQLSRFQKLKETHKNLSESMMTGTGDVITGSPSSGISLRVHQPKVDDDDMFFTMSEFSDDKTTSAVNNVSGPTPGSSDLLVDQPAVVDNSTNNVTDVTIVVNDANQNG</sequence>
<feature type="compositionally biased region" description="Basic and acidic residues" evidence="4">
    <location>
        <begin position="334"/>
        <end position="350"/>
    </location>
</feature>
<dbReference type="InterPro" id="IPR036570">
    <property type="entry name" value="HORMA_dom_sf"/>
</dbReference>
<feature type="region of interest" description="Disordered" evidence="4">
    <location>
        <begin position="487"/>
        <end position="516"/>
    </location>
</feature>
<name>A0ABN7V844_GIGMA</name>
<evidence type="ECO:0000313" key="6">
    <source>
        <dbReference type="EMBL" id="CAG8742452.1"/>
    </source>
</evidence>
<dbReference type="Pfam" id="PF10033">
    <property type="entry name" value="ATG13"/>
    <property type="match status" value="1"/>
</dbReference>
<feature type="region of interest" description="Disordered" evidence="4">
    <location>
        <begin position="590"/>
        <end position="609"/>
    </location>
</feature>
<dbReference type="Gene3D" id="3.30.900.10">
    <property type="entry name" value="HORMA domain"/>
    <property type="match status" value="1"/>
</dbReference>
<accession>A0ABN7V844</accession>
<keyword evidence="2 3" id="KW-0072">Autophagy</keyword>
<evidence type="ECO:0000256" key="4">
    <source>
        <dbReference type="SAM" id="MobiDB-lite"/>
    </source>
</evidence>
<dbReference type="Proteomes" id="UP000789901">
    <property type="component" value="Unassembled WGS sequence"/>
</dbReference>
<reference evidence="6 7" key="1">
    <citation type="submission" date="2021-06" db="EMBL/GenBank/DDBJ databases">
        <authorList>
            <person name="Kallberg Y."/>
            <person name="Tangrot J."/>
            <person name="Rosling A."/>
        </authorList>
    </citation>
    <scope>NUCLEOTIDE SEQUENCE [LARGE SCALE GENOMIC DNA]</scope>
    <source>
        <strain evidence="6 7">120-4 pot B 10/14</strain>
    </source>
</reference>
<feature type="compositionally biased region" description="Low complexity" evidence="4">
    <location>
        <begin position="502"/>
        <end position="516"/>
    </location>
</feature>
<dbReference type="PANTHER" id="PTHR13430">
    <property type="match status" value="1"/>
</dbReference>
<feature type="region of interest" description="Disordered" evidence="4">
    <location>
        <begin position="528"/>
        <end position="569"/>
    </location>
</feature>
<evidence type="ECO:0000256" key="3">
    <source>
        <dbReference type="RuleBase" id="RU361214"/>
    </source>
</evidence>
<evidence type="ECO:0000259" key="5">
    <source>
        <dbReference type="Pfam" id="PF10033"/>
    </source>
</evidence>
<feature type="compositionally biased region" description="Polar residues" evidence="4">
    <location>
        <begin position="487"/>
        <end position="501"/>
    </location>
</feature>
<evidence type="ECO:0000313" key="7">
    <source>
        <dbReference type="Proteomes" id="UP000789901"/>
    </source>
</evidence>
<proteinExistence type="inferred from homology"/>
<comment type="similarity">
    <text evidence="1 3">Belongs to the ATG13 family. Fungi subfamily.</text>
</comment>
<protein>
    <recommendedName>
        <fullName evidence="3">Autophagy-related protein 13</fullName>
    </recommendedName>
</protein>
<dbReference type="EMBL" id="CAJVQB010010738">
    <property type="protein sequence ID" value="CAG8742452.1"/>
    <property type="molecule type" value="Genomic_DNA"/>
</dbReference>
<gene>
    <name evidence="6" type="ORF">GMARGA_LOCUS15533</name>
</gene>
<feature type="region of interest" description="Disordered" evidence="4">
    <location>
        <begin position="1"/>
        <end position="36"/>
    </location>
</feature>
<evidence type="ECO:0000256" key="1">
    <source>
        <dbReference type="ARBA" id="ARBA00005246"/>
    </source>
</evidence>
<dbReference type="InterPro" id="IPR018731">
    <property type="entry name" value="Atg13_N"/>
</dbReference>
<feature type="region of interest" description="Disordered" evidence="4">
    <location>
        <begin position="327"/>
        <end position="407"/>
    </location>
</feature>
<dbReference type="InterPro" id="IPR040182">
    <property type="entry name" value="ATG13"/>
</dbReference>
<dbReference type="PANTHER" id="PTHR13430:SF4">
    <property type="entry name" value="AUTOPHAGY-RELATED PROTEIN 13"/>
    <property type="match status" value="1"/>
</dbReference>
<comment type="caution">
    <text evidence="6">The sequence shown here is derived from an EMBL/GenBank/DDBJ whole genome shotgun (WGS) entry which is preliminary data.</text>
</comment>